<sequence length="423" mass="44263">MYIPALAAAFATLAVLSPRAHGRAIETVESRQEGFHWVNTWTSMPQLVEPGNMPPAPFSSGGVLKDATLRQTLHMSVGASKIKLAISNTFGTSDLPITAGSVSLPLGGAAGVSSIQASPLAPITVGGKSSFTVPRGQVVITDEIEFQVKPQIMLTVSLYSQQGQSGSSITGHPGSRTTSWFASGNKVNATSFSGTQSVHWYFVSAVQAYVPADTGALLILGDRLEADCASLLLLMPSHSWPDLLLARLQATNHSTLAVNNQAAGGNTVLSGGLGPPLLTRYKRDAIDQPGVKYLMIFEGVNDIGGNANSASTQTTVGNSLISAFTQIVGDAKKAGYTTIGGTIAPFGGNSYQGTEREKTRVKVNKWILESGTFDHTVDLAGILASKSNPAMLDKKFDSGDGLHPSVVGYQAVADGFPIDIFKA</sequence>
<feature type="domain" description="SGNH hydrolase-type esterase" evidence="2">
    <location>
        <begin position="235"/>
        <end position="411"/>
    </location>
</feature>
<reference evidence="4" key="1">
    <citation type="journal article" date="2007" name="Plant Cell">
        <title>Dothideomycete-plant interactions illuminated by genome sequencing and EST analysis of the wheat pathogen Stagonospora nodorum.</title>
        <authorList>
            <person name="Hane J.K."/>
            <person name="Lowe R.G."/>
            <person name="Solomon P.S."/>
            <person name="Tan K.C."/>
            <person name="Schoch C.L."/>
            <person name="Spatafora J.W."/>
            <person name="Crous P.W."/>
            <person name="Kodira C."/>
            <person name="Birren B.W."/>
            <person name="Galagan J.E."/>
            <person name="Torriani S.F."/>
            <person name="McDonald B.A."/>
            <person name="Oliver R.P."/>
        </authorList>
    </citation>
    <scope>NUCLEOTIDE SEQUENCE [LARGE SCALE GENOMIC DNA]</scope>
    <source>
        <strain evidence="4">SN15 / ATCC MYA-4574 / FGSC 10173</strain>
    </source>
</reference>
<dbReference type="KEGG" id="pno:SNOG_00090"/>
<dbReference type="GeneID" id="5968477"/>
<gene>
    <name evidence="3" type="ORF">SNOG_00090</name>
</gene>
<dbReference type="SUPFAM" id="SSF52266">
    <property type="entry name" value="SGNH hydrolase"/>
    <property type="match status" value="1"/>
</dbReference>
<feature type="chain" id="PRO_5004178566" description="SGNH hydrolase-type esterase domain-containing protein" evidence="1">
    <location>
        <begin position="23"/>
        <end position="423"/>
    </location>
</feature>
<dbReference type="PANTHER" id="PTHR43784">
    <property type="entry name" value="GDSL-LIKE LIPASE/ACYLHYDROLASE, PUTATIVE (AFU_ORTHOLOGUE AFUA_2G00820)-RELATED"/>
    <property type="match status" value="1"/>
</dbReference>
<dbReference type="EMBL" id="CH445325">
    <property type="protein sequence ID" value="EAT91585.2"/>
    <property type="molecule type" value="Genomic_DNA"/>
</dbReference>
<evidence type="ECO:0000313" key="4">
    <source>
        <dbReference type="Proteomes" id="UP000001055"/>
    </source>
</evidence>
<dbReference type="HOGENOM" id="CLU_029872_0_1_1"/>
<evidence type="ECO:0000259" key="2">
    <source>
        <dbReference type="Pfam" id="PF13472"/>
    </source>
</evidence>
<evidence type="ECO:0000256" key="1">
    <source>
        <dbReference type="SAM" id="SignalP"/>
    </source>
</evidence>
<dbReference type="Pfam" id="PF13472">
    <property type="entry name" value="Lipase_GDSL_2"/>
    <property type="match status" value="1"/>
</dbReference>
<dbReference type="PANTHER" id="PTHR43784:SF2">
    <property type="entry name" value="GDSL-LIKE LIPASE_ACYLHYDROLASE, PUTATIVE (AFU_ORTHOLOGUE AFUA_2G00820)-RELATED"/>
    <property type="match status" value="1"/>
</dbReference>
<dbReference type="VEuPathDB" id="FungiDB:JI435_000900"/>
<dbReference type="InterPro" id="IPR013830">
    <property type="entry name" value="SGNH_hydro"/>
</dbReference>
<dbReference type="Gene3D" id="3.40.50.1110">
    <property type="entry name" value="SGNH hydrolase"/>
    <property type="match status" value="1"/>
</dbReference>
<dbReference type="STRING" id="321614.Q0V7C4"/>
<evidence type="ECO:0000313" key="3">
    <source>
        <dbReference type="EMBL" id="EAT91585.2"/>
    </source>
</evidence>
<proteinExistence type="predicted"/>
<dbReference type="InterPro" id="IPR036514">
    <property type="entry name" value="SGNH_hydro_sf"/>
</dbReference>
<protein>
    <recommendedName>
        <fullName evidence="2">SGNH hydrolase-type esterase domain-containing protein</fullName>
    </recommendedName>
</protein>
<dbReference type="InterPro" id="IPR053140">
    <property type="entry name" value="GDSL_Rv0518-like"/>
</dbReference>
<dbReference type="eggNOG" id="ENOG502SI1A">
    <property type="taxonomic scope" value="Eukaryota"/>
</dbReference>
<feature type="signal peptide" evidence="1">
    <location>
        <begin position="1"/>
        <end position="22"/>
    </location>
</feature>
<keyword evidence="1" id="KW-0732">Signal</keyword>
<accession>Q0V7C4</accession>
<name>Q0V7C4_PHANO</name>
<dbReference type="RefSeq" id="XP_001790786.1">
    <property type="nucleotide sequence ID" value="XM_001790734.1"/>
</dbReference>
<dbReference type="Proteomes" id="UP000001055">
    <property type="component" value="Unassembled WGS sequence"/>
</dbReference>
<dbReference type="InParanoid" id="Q0V7C4"/>
<dbReference type="AlphaFoldDB" id="Q0V7C4"/>
<organism evidence="3 4">
    <name type="scientific">Phaeosphaeria nodorum (strain SN15 / ATCC MYA-4574 / FGSC 10173)</name>
    <name type="common">Glume blotch fungus</name>
    <name type="synonym">Parastagonospora nodorum</name>
    <dbReference type="NCBI Taxonomy" id="321614"/>
    <lineage>
        <taxon>Eukaryota</taxon>
        <taxon>Fungi</taxon>
        <taxon>Dikarya</taxon>
        <taxon>Ascomycota</taxon>
        <taxon>Pezizomycotina</taxon>
        <taxon>Dothideomycetes</taxon>
        <taxon>Pleosporomycetidae</taxon>
        <taxon>Pleosporales</taxon>
        <taxon>Pleosporineae</taxon>
        <taxon>Phaeosphaeriaceae</taxon>
        <taxon>Parastagonospora</taxon>
    </lineage>
</organism>